<dbReference type="VEuPathDB" id="VectorBase:LDEU013518"/>
<dbReference type="EMBL" id="NCKV01038390">
    <property type="protein sequence ID" value="RWS18522.1"/>
    <property type="molecule type" value="Genomic_DNA"/>
</dbReference>
<gene>
    <name evidence="1" type="ORF">B4U80_03100</name>
</gene>
<comment type="caution">
    <text evidence="1">The sequence shown here is derived from an EMBL/GenBank/DDBJ whole genome shotgun (WGS) entry which is preliminary data.</text>
</comment>
<name>A0A443RTA3_9ACAR</name>
<evidence type="ECO:0000313" key="2">
    <source>
        <dbReference type="Proteomes" id="UP000288716"/>
    </source>
</evidence>
<dbReference type="AlphaFoldDB" id="A0A443RTA3"/>
<protein>
    <submittedName>
        <fullName evidence="1">Uncharacterized protein</fullName>
    </submittedName>
</protein>
<reference evidence="1 2" key="1">
    <citation type="journal article" date="2018" name="Gigascience">
        <title>Genomes of trombidid mites reveal novel predicted allergens and laterally-transferred genes associated with secondary metabolism.</title>
        <authorList>
            <person name="Dong X."/>
            <person name="Chaisiri K."/>
            <person name="Xia D."/>
            <person name="Armstrong S.D."/>
            <person name="Fang Y."/>
            <person name="Donnelly M.J."/>
            <person name="Kadowaki T."/>
            <person name="McGarry J.W."/>
            <person name="Darby A.C."/>
            <person name="Makepeace B.L."/>
        </authorList>
    </citation>
    <scope>NUCLEOTIDE SEQUENCE [LARGE SCALE GENOMIC DNA]</scope>
    <source>
        <strain evidence="1">UoL-UT</strain>
    </source>
</reference>
<dbReference type="Proteomes" id="UP000288716">
    <property type="component" value="Unassembled WGS sequence"/>
</dbReference>
<accession>A0A443RTA3</accession>
<keyword evidence="2" id="KW-1185">Reference proteome</keyword>
<organism evidence="1 2">
    <name type="scientific">Leptotrombidium deliense</name>
    <dbReference type="NCBI Taxonomy" id="299467"/>
    <lineage>
        <taxon>Eukaryota</taxon>
        <taxon>Metazoa</taxon>
        <taxon>Ecdysozoa</taxon>
        <taxon>Arthropoda</taxon>
        <taxon>Chelicerata</taxon>
        <taxon>Arachnida</taxon>
        <taxon>Acari</taxon>
        <taxon>Acariformes</taxon>
        <taxon>Trombidiformes</taxon>
        <taxon>Prostigmata</taxon>
        <taxon>Anystina</taxon>
        <taxon>Parasitengona</taxon>
        <taxon>Trombiculoidea</taxon>
        <taxon>Trombiculidae</taxon>
        <taxon>Leptotrombidium</taxon>
    </lineage>
</organism>
<proteinExistence type="predicted"/>
<sequence length="50" mass="5621">MKPVVIGKSKTPCRLKGINIINIELSIKFPNRKISLILDTRHAITYVISS</sequence>
<evidence type="ECO:0000313" key="1">
    <source>
        <dbReference type="EMBL" id="RWS18522.1"/>
    </source>
</evidence>